<name>A0A9N9VJZ5_9HYPO</name>
<comment type="caution">
    <text evidence="1">The sequence shown here is derived from an EMBL/GenBank/DDBJ whole genome shotgun (WGS) entry which is preliminary data.</text>
</comment>
<dbReference type="AlphaFoldDB" id="A0A9N9VJZ5"/>
<accession>A0A9N9VJZ5</accession>
<organism evidence="1 2">
    <name type="scientific">Clonostachys rhizophaga</name>
    <dbReference type="NCBI Taxonomy" id="160324"/>
    <lineage>
        <taxon>Eukaryota</taxon>
        <taxon>Fungi</taxon>
        <taxon>Dikarya</taxon>
        <taxon>Ascomycota</taxon>
        <taxon>Pezizomycotina</taxon>
        <taxon>Sordariomycetes</taxon>
        <taxon>Hypocreomycetidae</taxon>
        <taxon>Hypocreales</taxon>
        <taxon>Bionectriaceae</taxon>
        <taxon>Clonostachys</taxon>
    </lineage>
</organism>
<evidence type="ECO:0000313" key="2">
    <source>
        <dbReference type="Proteomes" id="UP000696573"/>
    </source>
</evidence>
<proteinExistence type="predicted"/>
<evidence type="ECO:0000313" key="1">
    <source>
        <dbReference type="EMBL" id="CAH0024516.1"/>
    </source>
</evidence>
<dbReference type="EMBL" id="CABFNQ020000696">
    <property type="protein sequence ID" value="CAH0024516.1"/>
    <property type="molecule type" value="Genomic_DNA"/>
</dbReference>
<reference evidence="1" key="1">
    <citation type="submission" date="2021-10" db="EMBL/GenBank/DDBJ databases">
        <authorList>
            <person name="Piombo E."/>
        </authorList>
    </citation>
    <scope>NUCLEOTIDE SEQUENCE</scope>
</reference>
<keyword evidence="2" id="KW-1185">Reference proteome</keyword>
<protein>
    <submittedName>
        <fullName evidence="1">Uncharacterized protein</fullName>
    </submittedName>
</protein>
<sequence length="219" mass="24849">MVRTLCNACTENIFRGEKNCQTRGNMVTNMARHLNSAEKLLDGAGVGCIFCVQIIQYLEMGPGVPQSPARFETRRVFYEYTYPEIIQFFVEWQGVEENEPSEREYRGPTFAMVPITPMRGMSLKQMYPEIASRSDSDETMQLMKRWYRNCLHDHGLCSRRTIGGDEVEDGLQLPTRLIDIGSAGSKEFRVVMETDATGPGKISHGYATLSHRWGSATFL</sequence>
<gene>
    <name evidence="1" type="ORF">CRHIZ90672A_00015032</name>
</gene>
<dbReference type="Proteomes" id="UP000696573">
    <property type="component" value="Unassembled WGS sequence"/>
</dbReference>